<dbReference type="InterPro" id="IPR051262">
    <property type="entry name" value="SMP-30/CGR1_Lactonase"/>
</dbReference>
<proteinExistence type="predicted"/>
<dbReference type="Gene3D" id="2.120.10.30">
    <property type="entry name" value="TolB, C-terminal domain"/>
    <property type="match status" value="1"/>
</dbReference>
<dbReference type="InterPro" id="IPR005511">
    <property type="entry name" value="SMP-30"/>
</dbReference>
<feature type="binding site" evidence="3">
    <location>
        <position position="161"/>
    </location>
    <ligand>
        <name>substrate</name>
    </ligand>
</feature>
<feature type="chain" id="PRO_5018081106" evidence="4">
    <location>
        <begin position="20"/>
        <end position="345"/>
    </location>
</feature>
<keyword evidence="4" id="KW-0732">Signal</keyword>
<dbReference type="RefSeq" id="WP_124909381.1">
    <property type="nucleotide sequence ID" value="NZ_RQJP01000005.1"/>
</dbReference>
<dbReference type="GO" id="GO:0046872">
    <property type="term" value="F:metal ion binding"/>
    <property type="evidence" value="ECO:0007669"/>
    <property type="project" value="UniProtKB-KW"/>
</dbReference>
<keyword evidence="3" id="KW-0479">Metal-binding</keyword>
<evidence type="ECO:0000313" key="6">
    <source>
        <dbReference type="EMBL" id="RRB11714.1"/>
    </source>
</evidence>
<accession>A0A3P1CFP9</accession>
<name>A0A3P1CFP9_9BACT</name>
<reference evidence="6 7" key="1">
    <citation type="submission" date="2018-11" db="EMBL/GenBank/DDBJ databases">
        <authorList>
            <person name="Zhou Z."/>
            <person name="Wang G."/>
        </authorList>
    </citation>
    <scope>NUCLEOTIDE SEQUENCE [LARGE SCALE GENOMIC DNA]</scope>
    <source>
        <strain evidence="6 7">KCTC42998</strain>
    </source>
</reference>
<feature type="signal peptide" evidence="4">
    <location>
        <begin position="1"/>
        <end position="19"/>
    </location>
</feature>
<evidence type="ECO:0000256" key="3">
    <source>
        <dbReference type="PIRSR" id="PIRSR605511-2"/>
    </source>
</evidence>
<feature type="active site" description="Proton donor/acceptor" evidence="2">
    <location>
        <position position="273"/>
    </location>
</feature>
<organism evidence="6 7">
    <name type="scientific">Larkinella knui</name>
    <dbReference type="NCBI Taxonomy" id="2025310"/>
    <lineage>
        <taxon>Bacteria</taxon>
        <taxon>Pseudomonadati</taxon>
        <taxon>Bacteroidota</taxon>
        <taxon>Cytophagia</taxon>
        <taxon>Cytophagales</taxon>
        <taxon>Spirosomataceae</taxon>
        <taxon>Larkinella</taxon>
    </lineage>
</organism>
<keyword evidence="3" id="KW-0862">Zinc</keyword>
<keyword evidence="7" id="KW-1185">Reference proteome</keyword>
<protein>
    <submittedName>
        <fullName evidence="6">SMP-30/gluconolactonase/LRE family protein</fullName>
    </submittedName>
</protein>
<keyword evidence="1" id="KW-0378">Hydrolase</keyword>
<dbReference type="PANTHER" id="PTHR47572">
    <property type="entry name" value="LIPOPROTEIN-RELATED"/>
    <property type="match status" value="1"/>
</dbReference>
<dbReference type="EMBL" id="RQJP01000005">
    <property type="protein sequence ID" value="RRB11714.1"/>
    <property type="molecule type" value="Genomic_DNA"/>
</dbReference>
<dbReference type="PROSITE" id="PS51257">
    <property type="entry name" value="PROKAR_LIPOPROTEIN"/>
    <property type="match status" value="1"/>
</dbReference>
<dbReference type="OrthoDB" id="241638at2"/>
<feature type="binding site" evidence="3">
    <location>
        <position position="273"/>
    </location>
    <ligand>
        <name>a divalent metal cation</name>
        <dbReference type="ChEBI" id="CHEBI:60240"/>
    </ligand>
</feature>
<feature type="binding site" evidence="3">
    <location>
        <position position="57"/>
    </location>
    <ligand>
        <name>a divalent metal cation</name>
        <dbReference type="ChEBI" id="CHEBI:60240"/>
    </ligand>
</feature>
<evidence type="ECO:0000256" key="1">
    <source>
        <dbReference type="ARBA" id="ARBA00022801"/>
    </source>
</evidence>
<evidence type="ECO:0000259" key="5">
    <source>
        <dbReference type="Pfam" id="PF08450"/>
    </source>
</evidence>
<gene>
    <name evidence="6" type="ORF">EHT87_24925</name>
</gene>
<comment type="caution">
    <text evidence="6">The sequence shown here is derived from an EMBL/GenBank/DDBJ whole genome shotgun (WGS) entry which is preliminary data.</text>
</comment>
<dbReference type="InterPro" id="IPR013658">
    <property type="entry name" value="SGL"/>
</dbReference>
<dbReference type="AlphaFoldDB" id="A0A3P1CFP9"/>
<evidence type="ECO:0000256" key="2">
    <source>
        <dbReference type="PIRSR" id="PIRSR605511-1"/>
    </source>
</evidence>
<evidence type="ECO:0000256" key="4">
    <source>
        <dbReference type="SAM" id="SignalP"/>
    </source>
</evidence>
<dbReference type="Proteomes" id="UP000274271">
    <property type="component" value="Unassembled WGS sequence"/>
</dbReference>
<dbReference type="GO" id="GO:0016787">
    <property type="term" value="F:hydrolase activity"/>
    <property type="evidence" value="ECO:0007669"/>
    <property type="project" value="UniProtKB-KW"/>
</dbReference>
<dbReference type="Pfam" id="PF08450">
    <property type="entry name" value="SGL"/>
    <property type="match status" value="1"/>
</dbReference>
<sequence length="345" mass="37039">MKKSILSVLLTSLSCVAVAQTNYPTIGSIERLDPKLDALIPKDARIEVLASGFVWSEGPVWVKDSGSEGGYLLFSDVPQNTVYKWTEKEGCVPFIKPSGYTGVAHYSDEPGSNGLALDGKGRLISAEHGDRRISALVLAGGSGGKKTLADNYMGKRFNSPNDVAPHSNGSVYFTDPPYGLPDREKDTKARELDVFGVYRVTPDNKVTLIINDLTRPNGIAFSPDEKTLYIGQSDPQKPYVMAYPVQTDGTVGKGRIFYDATEGMKQNLQGVPDGLKVDKNGNVWTSGPGGIVIIAPDRNDGPGKLLGRIRTGAATANCAFGNDGSTLYITADMYLIRVKTLAKGL</sequence>
<feature type="domain" description="SMP-30/Gluconolactonase/LRE-like region" evidence="5">
    <location>
        <begin position="55"/>
        <end position="331"/>
    </location>
</feature>
<feature type="binding site" evidence="3">
    <location>
        <position position="217"/>
    </location>
    <ligand>
        <name>a divalent metal cation</name>
        <dbReference type="ChEBI" id="CHEBI:60240"/>
    </ligand>
</feature>
<evidence type="ECO:0000313" key="7">
    <source>
        <dbReference type="Proteomes" id="UP000274271"/>
    </source>
</evidence>
<dbReference type="PRINTS" id="PR01790">
    <property type="entry name" value="SMP30FAMILY"/>
</dbReference>
<dbReference type="PANTHER" id="PTHR47572:SF4">
    <property type="entry name" value="LACTONASE DRP35"/>
    <property type="match status" value="1"/>
</dbReference>
<dbReference type="InterPro" id="IPR011042">
    <property type="entry name" value="6-blade_b-propeller_TolB-like"/>
</dbReference>
<comment type="cofactor">
    <cofactor evidence="3">
        <name>Zn(2+)</name>
        <dbReference type="ChEBI" id="CHEBI:29105"/>
    </cofactor>
    <text evidence="3">Binds 1 divalent metal cation per subunit.</text>
</comment>
<dbReference type="SUPFAM" id="SSF63829">
    <property type="entry name" value="Calcium-dependent phosphotriesterase"/>
    <property type="match status" value="1"/>
</dbReference>
<feature type="binding site" evidence="3">
    <location>
        <position position="184"/>
    </location>
    <ligand>
        <name>substrate</name>
    </ligand>
</feature>